<dbReference type="InterPro" id="IPR005845">
    <property type="entry name" value="A-D-PHexomutase_a/b/a-II"/>
</dbReference>
<dbReference type="PROSITE" id="PS00710">
    <property type="entry name" value="PGM_PMM"/>
    <property type="match status" value="1"/>
</dbReference>
<dbReference type="Proteomes" id="UP000186074">
    <property type="component" value="Chromosome"/>
</dbReference>
<dbReference type="Pfam" id="PF02879">
    <property type="entry name" value="PGM_PMM_II"/>
    <property type="match status" value="1"/>
</dbReference>
<evidence type="ECO:0000259" key="9">
    <source>
        <dbReference type="Pfam" id="PF02878"/>
    </source>
</evidence>
<keyword evidence="5 7" id="KW-0460">Magnesium</keyword>
<dbReference type="Pfam" id="PF02878">
    <property type="entry name" value="PGM_PMM_I"/>
    <property type="match status" value="1"/>
</dbReference>
<evidence type="ECO:0000256" key="6">
    <source>
        <dbReference type="ARBA" id="ARBA00023235"/>
    </source>
</evidence>
<evidence type="ECO:0000256" key="5">
    <source>
        <dbReference type="ARBA" id="ARBA00022842"/>
    </source>
</evidence>
<dbReference type="SUPFAM" id="SSF55957">
    <property type="entry name" value="Phosphoglucomutase, C-terminal domain"/>
    <property type="match status" value="1"/>
</dbReference>
<dbReference type="GO" id="GO:0004614">
    <property type="term" value="F:phosphoglucomutase activity"/>
    <property type="evidence" value="ECO:0007669"/>
    <property type="project" value="InterPro"/>
</dbReference>
<dbReference type="GO" id="GO:0006166">
    <property type="term" value="P:purine ribonucleoside salvage"/>
    <property type="evidence" value="ECO:0007669"/>
    <property type="project" value="TreeGrafter"/>
</dbReference>
<keyword evidence="3" id="KW-0597">Phosphoprotein</keyword>
<dbReference type="NCBIfam" id="TIGR01132">
    <property type="entry name" value="pgm"/>
    <property type="match status" value="1"/>
</dbReference>
<dbReference type="OrthoDB" id="9806956at2"/>
<comment type="similarity">
    <text evidence="2 7">Belongs to the phosphohexose mutase family.</text>
</comment>
<dbReference type="GO" id="GO:0000287">
    <property type="term" value="F:magnesium ion binding"/>
    <property type="evidence" value="ECO:0007669"/>
    <property type="project" value="InterPro"/>
</dbReference>
<keyword evidence="4 7" id="KW-0479">Metal-binding</keyword>
<dbReference type="GO" id="GO:0008973">
    <property type="term" value="F:phosphopentomutase activity"/>
    <property type="evidence" value="ECO:0007669"/>
    <property type="project" value="TreeGrafter"/>
</dbReference>
<evidence type="ECO:0000259" key="11">
    <source>
        <dbReference type="Pfam" id="PF02880"/>
    </source>
</evidence>
<evidence type="ECO:0000259" key="10">
    <source>
        <dbReference type="Pfam" id="PF02879"/>
    </source>
</evidence>
<dbReference type="Gene3D" id="3.30.310.50">
    <property type="entry name" value="Alpha-D-phosphohexomutase, C-terminal domain"/>
    <property type="match status" value="1"/>
</dbReference>
<dbReference type="GO" id="GO:0005975">
    <property type="term" value="P:carbohydrate metabolic process"/>
    <property type="evidence" value="ECO:0007669"/>
    <property type="project" value="InterPro"/>
</dbReference>
<feature type="domain" description="Alpha-D-phosphohexomutase alpha/beta/alpha" evidence="10">
    <location>
        <begin position="209"/>
        <end position="314"/>
    </location>
</feature>
<dbReference type="KEGG" id="alp:LPB137_09740"/>
<sequence>MISNLAGKEAPKEILEDIEELIECYYEHKPDVNIQNQKVSFGTSGHRGTSLKTSFNENHIFAITQALCEYRKSVGINGVMHIGIDTHALSRPAQISALQVFLGNEVKCKIANEDAFTPTPVMSFTIIEANKNSDVLNDGVVITPSHNPPSDGGFKYNTPNGGPADSDVTSIIEKRANEILKNGLNEVKALAQDKISKSDFLDIDDFITPYVESLDSIIDMTAIKNANLKIGVDPLGGSGLDVYKRINEVYGLNLDIVNEKIDPTFSFMTCDHDGKIRMDCSSPYAMASLIKLADKYDIAFANDPDFDRHGIVTKSVGLMNPNHYLTVAIWYLFSNRKEWKNDLGVGKTLVSSSMIDKVVNSIDKKLYEVPVGFKWFVEGLFDGSLAFGGEESAGASFLRIDGSVWSTDKDGIILNLLAAEITAKLEKDPGVIYQEFEKQFGKAYYKRVDAPASFEQKAKLKSLSVKDITSKTLANEEIENIYTNASGNNASIGGLKVTTASGWFAARPSGTEDIYKIYAESFKSEDHLELLIKEAQDLVIKSI</sequence>
<dbReference type="RefSeq" id="WP_076087514.1">
    <property type="nucleotide sequence ID" value="NZ_CP019070.1"/>
</dbReference>
<evidence type="ECO:0000313" key="12">
    <source>
        <dbReference type="EMBL" id="APW66117.1"/>
    </source>
</evidence>
<dbReference type="Pfam" id="PF02880">
    <property type="entry name" value="PGM_PMM_III"/>
    <property type="match status" value="1"/>
</dbReference>
<gene>
    <name evidence="12" type="ORF">LPB137_09740</name>
</gene>
<evidence type="ECO:0000256" key="2">
    <source>
        <dbReference type="ARBA" id="ARBA00010231"/>
    </source>
</evidence>
<dbReference type="InterPro" id="IPR005846">
    <property type="entry name" value="A-D-PHexomutase_a/b/a-III"/>
</dbReference>
<evidence type="ECO:0000256" key="3">
    <source>
        <dbReference type="ARBA" id="ARBA00022553"/>
    </source>
</evidence>
<dbReference type="EMBL" id="CP019070">
    <property type="protein sequence ID" value="APW66117.1"/>
    <property type="molecule type" value="Genomic_DNA"/>
</dbReference>
<dbReference type="InterPro" id="IPR005844">
    <property type="entry name" value="A-D-PHexomutase_a/b/a-I"/>
</dbReference>
<feature type="domain" description="Alpha-D-phosphohexomutase C-terminal" evidence="8">
    <location>
        <begin position="484"/>
        <end position="534"/>
    </location>
</feature>
<organism evidence="12 13">
    <name type="scientific">Poseidonibacter parvus</name>
    <dbReference type="NCBI Taxonomy" id="1850254"/>
    <lineage>
        <taxon>Bacteria</taxon>
        <taxon>Pseudomonadati</taxon>
        <taxon>Campylobacterota</taxon>
        <taxon>Epsilonproteobacteria</taxon>
        <taxon>Campylobacterales</taxon>
        <taxon>Arcobacteraceae</taxon>
        <taxon>Poseidonibacter</taxon>
    </lineage>
</organism>
<comment type="cofactor">
    <cofactor evidence="1">
        <name>Mg(2+)</name>
        <dbReference type="ChEBI" id="CHEBI:18420"/>
    </cofactor>
</comment>
<dbReference type="InterPro" id="IPR005852">
    <property type="entry name" value="PGM_a-D-Glc-sp"/>
</dbReference>
<feature type="domain" description="Alpha-D-phosphohexomutase alpha/beta/alpha" evidence="11">
    <location>
        <begin position="320"/>
        <end position="437"/>
    </location>
</feature>
<dbReference type="InterPro" id="IPR016066">
    <property type="entry name" value="A-D-PHexomutase_CS"/>
</dbReference>
<accession>A0A1P8KNH0</accession>
<reference evidence="12 13" key="1">
    <citation type="submission" date="2017-01" db="EMBL/GenBank/DDBJ databases">
        <title>Genome sequencing of Arcobacter sp. LPB0137.</title>
        <authorList>
            <person name="Lee G.-W."/>
            <person name="Yi H."/>
        </authorList>
    </citation>
    <scope>NUCLEOTIDE SEQUENCE [LARGE SCALE GENOMIC DNA]</scope>
    <source>
        <strain evidence="12 13">LPB0137</strain>
    </source>
</reference>
<evidence type="ECO:0000256" key="4">
    <source>
        <dbReference type="ARBA" id="ARBA00022723"/>
    </source>
</evidence>
<dbReference type="PANTHER" id="PTHR45745">
    <property type="entry name" value="PHOSPHOMANNOMUTASE 45A"/>
    <property type="match status" value="1"/>
</dbReference>
<dbReference type="AlphaFoldDB" id="A0A1P8KNH0"/>
<dbReference type="PANTHER" id="PTHR45745:SF1">
    <property type="entry name" value="PHOSPHOGLUCOMUTASE 2B-RELATED"/>
    <property type="match status" value="1"/>
</dbReference>
<dbReference type="InterPro" id="IPR005843">
    <property type="entry name" value="A-D-PHexomutase_C"/>
</dbReference>
<protein>
    <submittedName>
        <fullName evidence="12">Phosphoglucomutase, alpha-D-glucose phosphate-specific</fullName>
    </submittedName>
</protein>
<feature type="domain" description="Alpha-D-phosphohexomutase alpha/beta/alpha" evidence="9">
    <location>
        <begin position="39"/>
        <end position="180"/>
    </location>
</feature>
<evidence type="ECO:0000259" key="8">
    <source>
        <dbReference type="Pfam" id="PF00408"/>
    </source>
</evidence>
<dbReference type="Pfam" id="PF00408">
    <property type="entry name" value="PGM_PMM_IV"/>
    <property type="match status" value="1"/>
</dbReference>
<proteinExistence type="inferred from homology"/>
<dbReference type="SUPFAM" id="SSF53738">
    <property type="entry name" value="Phosphoglucomutase, first 3 domains"/>
    <property type="match status" value="3"/>
</dbReference>
<evidence type="ECO:0000256" key="7">
    <source>
        <dbReference type="RuleBase" id="RU004326"/>
    </source>
</evidence>
<dbReference type="STRING" id="1850254.LPB137_09740"/>
<dbReference type="InterPro" id="IPR036900">
    <property type="entry name" value="A-D-PHexomutase_C_sf"/>
</dbReference>
<keyword evidence="13" id="KW-1185">Reference proteome</keyword>
<dbReference type="CDD" id="cd05801">
    <property type="entry name" value="PGM_like3"/>
    <property type="match status" value="1"/>
</dbReference>
<dbReference type="InterPro" id="IPR016055">
    <property type="entry name" value="A-D-PHexomutase_a/b/a-I/II/III"/>
</dbReference>
<keyword evidence="6" id="KW-0413">Isomerase</keyword>
<evidence type="ECO:0000313" key="13">
    <source>
        <dbReference type="Proteomes" id="UP000186074"/>
    </source>
</evidence>
<dbReference type="Gene3D" id="3.40.120.10">
    <property type="entry name" value="Alpha-D-Glucose-1,6-Bisphosphate, subunit A, domain 3"/>
    <property type="match status" value="3"/>
</dbReference>
<evidence type="ECO:0000256" key="1">
    <source>
        <dbReference type="ARBA" id="ARBA00001946"/>
    </source>
</evidence>
<name>A0A1P8KNH0_9BACT</name>